<dbReference type="OrthoDB" id="9811532at2"/>
<accession>A0A1E8GL65</accession>
<sequence length="116" mass="13337">MDYILFDEFITLGKLLKEIDIISSGGAAKAFLAENTVILNDEHENRRGKKLYPTDVLIFPELGMEIHIEAPSEEEKAEHAEELEEKKRVKEIVAKMNKENKKVTKKPTKPRFPGMR</sequence>
<dbReference type="PROSITE" id="PS50889">
    <property type="entry name" value="S4"/>
    <property type="match status" value="1"/>
</dbReference>
<dbReference type="RefSeq" id="WP_070792618.1">
    <property type="nucleotide sequence ID" value="NZ_MKIR01000022.1"/>
</dbReference>
<evidence type="ECO:0000256" key="1">
    <source>
        <dbReference type="PROSITE-ProRule" id="PRU00182"/>
    </source>
</evidence>
<dbReference type="Pfam" id="PF13275">
    <property type="entry name" value="S4_2"/>
    <property type="match status" value="1"/>
</dbReference>
<dbReference type="GO" id="GO:0003723">
    <property type="term" value="F:RNA binding"/>
    <property type="evidence" value="ECO:0007669"/>
    <property type="project" value="UniProtKB-KW"/>
</dbReference>
<keyword evidence="1" id="KW-0694">RNA-binding</keyword>
<dbReference type="InterPro" id="IPR014330">
    <property type="entry name" value="RNA-bd_S4-rel_YaaA"/>
</dbReference>
<protein>
    <submittedName>
        <fullName evidence="3">Uncharacterized protein</fullName>
    </submittedName>
</protein>
<dbReference type="Gene3D" id="3.10.290.10">
    <property type="entry name" value="RNA-binding S4 domain"/>
    <property type="match status" value="1"/>
</dbReference>
<dbReference type="AlphaFoldDB" id="A0A1E8GL65"/>
<keyword evidence="4" id="KW-1185">Reference proteome</keyword>
<dbReference type="SUPFAM" id="SSF55174">
    <property type="entry name" value="Alpha-L RNA-binding motif"/>
    <property type="match status" value="1"/>
</dbReference>
<evidence type="ECO:0000313" key="3">
    <source>
        <dbReference type="EMBL" id="OFI48990.1"/>
    </source>
</evidence>
<name>A0A1E8GL65_9LACT</name>
<proteinExistence type="predicted"/>
<dbReference type="STRING" id="1859473.BG261_04830"/>
<organism evidence="3 4">
    <name type="scientific">Floricoccus tropicus</name>
    <dbReference type="NCBI Taxonomy" id="1859473"/>
    <lineage>
        <taxon>Bacteria</taxon>
        <taxon>Bacillati</taxon>
        <taxon>Bacillota</taxon>
        <taxon>Bacilli</taxon>
        <taxon>Lactobacillales</taxon>
        <taxon>Streptococcaceae</taxon>
        <taxon>Floricoccus</taxon>
    </lineage>
</organism>
<feature type="region of interest" description="Disordered" evidence="2">
    <location>
        <begin position="97"/>
        <end position="116"/>
    </location>
</feature>
<reference evidence="4" key="1">
    <citation type="submission" date="2016-09" db="EMBL/GenBank/DDBJ databases">
        <title>Draft genome sequence of a novel species of the family Streptococcaceae isolated from flowers.</title>
        <authorList>
            <person name="Chuah L.-O."/>
            <person name="Yap K.-P."/>
            <person name="Thong K.L."/>
            <person name="Liong M.T."/>
            <person name="Ahmad R."/>
            <person name="Rusul G."/>
        </authorList>
    </citation>
    <scope>NUCLEOTIDE SEQUENCE [LARGE SCALE GENOMIC DNA]</scope>
    <source>
        <strain evidence="4">DF1</strain>
    </source>
</reference>
<dbReference type="EMBL" id="MKIR01000022">
    <property type="protein sequence ID" value="OFI48990.1"/>
    <property type="molecule type" value="Genomic_DNA"/>
</dbReference>
<dbReference type="NCBIfam" id="TIGR02988">
    <property type="entry name" value="YaaA_near_RecF"/>
    <property type="match status" value="1"/>
</dbReference>
<evidence type="ECO:0000256" key="2">
    <source>
        <dbReference type="SAM" id="MobiDB-lite"/>
    </source>
</evidence>
<evidence type="ECO:0000313" key="4">
    <source>
        <dbReference type="Proteomes" id="UP000178622"/>
    </source>
</evidence>
<dbReference type="Proteomes" id="UP000178622">
    <property type="component" value="Unassembled WGS sequence"/>
</dbReference>
<gene>
    <name evidence="3" type="ORF">BG261_04830</name>
</gene>
<comment type="caution">
    <text evidence="3">The sequence shown here is derived from an EMBL/GenBank/DDBJ whole genome shotgun (WGS) entry which is preliminary data.</text>
</comment>
<dbReference type="InterPro" id="IPR036986">
    <property type="entry name" value="S4_RNA-bd_sf"/>
</dbReference>